<keyword evidence="1" id="KW-0472">Membrane</keyword>
<name>A0A5B9MGE1_9BACT</name>
<dbReference type="NCBIfam" id="TIGR02532">
    <property type="entry name" value="IV_pilin_GFxxxE"/>
    <property type="match status" value="1"/>
</dbReference>
<proteinExistence type="predicted"/>
<keyword evidence="1" id="KW-1133">Transmembrane helix</keyword>
<dbReference type="AlphaFoldDB" id="A0A5B9MGE1"/>
<organism evidence="2 3">
    <name type="scientific">Stieleria maiorica</name>
    <dbReference type="NCBI Taxonomy" id="2795974"/>
    <lineage>
        <taxon>Bacteria</taxon>
        <taxon>Pseudomonadati</taxon>
        <taxon>Planctomycetota</taxon>
        <taxon>Planctomycetia</taxon>
        <taxon>Pirellulales</taxon>
        <taxon>Pirellulaceae</taxon>
        <taxon>Stieleria</taxon>
    </lineage>
</organism>
<dbReference type="KEGG" id="smam:Mal15_31500"/>
<reference evidence="2 3" key="1">
    <citation type="submission" date="2019-02" db="EMBL/GenBank/DDBJ databases">
        <title>Planctomycetal bacteria perform biofilm scaping via a novel small molecule.</title>
        <authorList>
            <person name="Jeske O."/>
            <person name="Boedeker C."/>
            <person name="Wiegand S."/>
            <person name="Breitling P."/>
            <person name="Kallscheuer N."/>
            <person name="Jogler M."/>
            <person name="Rohde M."/>
            <person name="Petersen J."/>
            <person name="Medema M.H."/>
            <person name="Surup F."/>
            <person name="Jogler C."/>
        </authorList>
    </citation>
    <scope>NUCLEOTIDE SEQUENCE [LARGE SCALE GENOMIC DNA]</scope>
    <source>
        <strain evidence="2 3">Mal15</strain>
    </source>
</reference>
<dbReference type="RefSeq" id="WP_147868550.1">
    <property type="nucleotide sequence ID" value="NZ_CP036264.1"/>
</dbReference>
<evidence type="ECO:0000313" key="3">
    <source>
        <dbReference type="Proteomes" id="UP000321353"/>
    </source>
</evidence>
<gene>
    <name evidence="2" type="ORF">Mal15_31500</name>
</gene>
<dbReference type="EMBL" id="CP036264">
    <property type="protein sequence ID" value="QEF99090.1"/>
    <property type="molecule type" value="Genomic_DNA"/>
</dbReference>
<feature type="transmembrane region" description="Helical" evidence="1">
    <location>
        <begin position="29"/>
        <end position="50"/>
    </location>
</feature>
<accession>A0A5B9MGE1</accession>
<keyword evidence="3" id="KW-1185">Reference proteome</keyword>
<dbReference type="InterPro" id="IPR012902">
    <property type="entry name" value="N_methyl_site"/>
</dbReference>
<dbReference type="PROSITE" id="PS00409">
    <property type="entry name" value="PROKAR_NTER_METHYL"/>
    <property type="match status" value="1"/>
</dbReference>
<dbReference type="Proteomes" id="UP000321353">
    <property type="component" value="Chromosome"/>
</dbReference>
<evidence type="ECO:0000256" key="1">
    <source>
        <dbReference type="SAM" id="Phobius"/>
    </source>
</evidence>
<evidence type="ECO:0000313" key="2">
    <source>
        <dbReference type="EMBL" id="QEF99090.1"/>
    </source>
</evidence>
<dbReference type="Pfam" id="PF07963">
    <property type="entry name" value="N_methyl"/>
    <property type="match status" value="1"/>
</dbReference>
<sequence>MKRPHQSANDGAPIRRCSGSSRGYTLIELLLVLALASALLGGVIGLMTIARKSDGAAEENLFRRQEIRRFAGDLRRDVRAAGEIDLDADELVLADASSDAVTRYQIESGATVVRRVSEGDSKRSAIDHYDIGSAATMEFQLIDGNAAVRCTVSDGDGHGESIQILAFQRPTS</sequence>
<keyword evidence="1" id="KW-0812">Transmembrane</keyword>
<evidence type="ECO:0008006" key="4">
    <source>
        <dbReference type="Google" id="ProtNLM"/>
    </source>
</evidence>
<protein>
    <recommendedName>
        <fullName evidence="4">Prepilin-type N-terminal cleavage/methylation domain-containing protein</fullName>
    </recommendedName>
</protein>